<organism evidence="3 4">
    <name type="scientific">Rhizorhapis suberifaciens</name>
    <name type="common">corky root of lettuce</name>
    <dbReference type="NCBI Taxonomy" id="13656"/>
    <lineage>
        <taxon>Bacteria</taxon>
        <taxon>Pseudomonadati</taxon>
        <taxon>Pseudomonadota</taxon>
        <taxon>Alphaproteobacteria</taxon>
        <taxon>Sphingomonadales</taxon>
        <taxon>Sphingomonadaceae</taxon>
        <taxon>Rhizorhapis</taxon>
    </lineage>
</organism>
<evidence type="ECO:0000313" key="4">
    <source>
        <dbReference type="Proteomes" id="UP000575068"/>
    </source>
</evidence>
<protein>
    <recommendedName>
        <fullName evidence="5">Lipoprotein</fullName>
    </recommendedName>
</protein>
<name>A0A840HUY6_9SPHN</name>
<evidence type="ECO:0000256" key="2">
    <source>
        <dbReference type="SAM" id="SignalP"/>
    </source>
</evidence>
<dbReference type="EMBL" id="JACHOV010000005">
    <property type="protein sequence ID" value="MBB4641348.1"/>
    <property type="molecule type" value="Genomic_DNA"/>
</dbReference>
<dbReference type="AlphaFoldDB" id="A0A840HUY6"/>
<proteinExistence type="predicted"/>
<reference evidence="3 4" key="1">
    <citation type="submission" date="2020-08" db="EMBL/GenBank/DDBJ databases">
        <title>Genomic Encyclopedia of Type Strains, Phase IV (KMG-IV): sequencing the most valuable type-strain genomes for metagenomic binning, comparative biology and taxonomic classification.</title>
        <authorList>
            <person name="Goeker M."/>
        </authorList>
    </citation>
    <scope>NUCLEOTIDE SEQUENCE [LARGE SCALE GENOMIC DNA]</scope>
    <source>
        <strain evidence="3 4">DSM 7465</strain>
    </source>
</reference>
<dbReference type="PROSITE" id="PS51257">
    <property type="entry name" value="PROKAR_LIPOPROTEIN"/>
    <property type="match status" value="1"/>
</dbReference>
<gene>
    <name evidence="3" type="ORF">HNQ99_001653</name>
</gene>
<feature type="chain" id="PRO_5032402309" description="Lipoprotein" evidence="2">
    <location>
        <begin position="22"/>
        <end position="228"/>
    </location>
</feature>
<evidence type="ECO:0008006" key="5">
    <source>
        <dbReference type="Google" id="ProtNLM"/>
    </source>
</evidence>
<sequence>MRGRWALIVFVGMAMASCGQAKERSRPSLLPALSSMAPVIACVDAAPRDAKDALTACVSEAGTPIGRVEQEAESLADFRQLVIITWLMLDRDPSRPLKPESLTKMIDYARCIEAAAYSDDAFSSRTRKGVVETRLRAELACKDHPLSIRSLDLNAVTLPPDIAERLFAKAIANLAFTYALKANGWFPNEMRPCIRYLDGRPPSAGCAGKPEPRLPPPPGWKSRDPITN</sequence>
<comment type="caution">
    <text evidence="3">The sequence shown here is derived from an EMBL/GenBank/DDBJ whole genome shotgun (WGS) entry which is preliminary data.</text>
</comment>
<accession>A0A840HUY6</accession>
<keyword evidence="4" id="KW-1185">Reference proteome</keyword>
<evidence type="ECO:0000313" key="3">
    <source>
        <dbReference type="EMBL" id="MBB4641348.1"/>
    </source>
</evidence>
<dbReference type="Proteomes" id="UP000575068">
    <property type="component" value="Unassembled WGS sequence"/>
</dbReference>
<evidence type="ECO:0000256" key="1">
    <source>
        <dbReference type="SAM" id="MobiDB-lite"/>
    </source>
</evidence>
<keyword evidence="2" id="KW-0732">Signal</keyword>
<feature type="region of interest" description="Disordered" evidence="1">
    <location>
        <begin position="204"/>
        <end position="228"/>
    </location>
</feature>
<feature type="signal peptide" evidence="2">
    <location>
        <begin position="1"/>
        <end position="21"/>
    </location>
</feature>